<evidence type="ECO:0000256" key="1">
    <source>
        <dbReference type="SAM" id="MobiDB-lite"/>
    </source>
</evidence>
<feature type="compositionally biased region" description="Polar residues" evidence="1">
    <location>
        <begin position="39"/>
        <end position="49"/>
    </location>
</feature>
<sequence>MQESLRDRGRSSTYPALATRDGDPHGGDSKARPAYEPSTVRTRATSPSDQGRRAGRNGPWGLFQQVTRGAANGFHMAAAVM</sequence>
<feature type="compositionally biased region" description="Basic and acidic residues" evidence="1">
    <location>
        <begin position="1"/>
        <end position="10"/>
    </location>
</feature>
<feature type="region of interest" description="Disordered" evidence="1">
    <location>
        <begin position="1"/>
        <end position="62"/>
    </location>
</feature>
<keyword evidence="3" id="KW-1185">Reference proteome</keyword>
<reference evidence="2 3" key="1">
    <citation type="journal article" date="2019" name="Int. J. Syst. Evol. Microbiol.">
        <title>The Global Catalogue of Microorganisms (GCM) 10K type strain sequencing project: providing services to taxonomists for standard genome sequencing and annotation.</title>
        <authorList>
            <consortium name="The Broad Institute Genomics Platform"/>
            <consortium name="The Broad Institute Genome Sequencing Center for Infectious Disease"/>
            <person name="Wu L."/>
            <person name="Ma J."/>
        </authorList>
    </citation>
    <scope>NUCLEOTIDE SEQUENCE [LARGE SCALE GENOMIC DNA]</scope>
    <source>
        <strain evidence="2 3">JCM 3053</strain>
    </source>
</reference>
<accession>A0ABN3EFJ7</accession>
<evidence type="ECO:0000313" key="2">
    <source>
        <dbReference type="EMBL" id="GAA2256576.1"/>
    </source>
</evidence>
<gene>
    <name evidence="2" type="ORF">GCM10010104_62020</name>
</gene>
<proteinExistence type="predicted"/>
<comment type="caution">
    <text evidence="2">The sequence shown here is derived from an EMBL/GenBank/DDBJ whole genome shotgun (WGS) entry which is preliminary data.</text>
</comment>
<name>A0ABN3EFJ7_9ACTN</name>
<dbReference type="EMBL" id="BAAART010000178">
    <property type="protein sequence ID" value="GAA2256576.1"/>
    <property type="molecule type" value="Genomic_DNA"/>
</dbReference>
<evidence type="ECO:0000313" key="3">
    <source>
        <dbReference type="Proteomes" id="UP001501474"/>
    </source>
</evidence>
<dbReference type="Proteomes" id="UP001501474">
    <property type="component" value="Unassembled WGS sequence"/>
</dbReference>
<feature type="compositionally biased region" description="Basic and acidic residues" evidence="1">
    <location>
        <begin position="20"/>
        <end position="33"/>
    </location>
</feature>
<protein>
    <submittedName>
        <fullName evidence="2">Uncharacterized protein</fullName>
    </submittedName>
</protein>
<organism evidence="2 3">
    <name type="scientific">Streptomyces indiaensis</name>
    <dbReference type="NCBI Taxonomy" id="284033"/>
    <lineage>
        <taxon>Bacteria</taxon>
        <taxon>Bacillati</taxon>
        <taxon>Actinomycetota</taxon>
        <taxon>Actinomycetes</taxon>
        <taxon>Kitasatosporales</taxon>
        <taxon>Streptomycetaceae</taxon>
        <taxon>Streptomyces</taxon>
    </lineage>
</organism>